<evidence type="ECO:0000313" key="2">
    <source>
        <dbReference type="EMBL" id="GBP52908.1"/>
    </source>
</evidence>
<comment type="caution">
    <text evidence="2">The sequence shown here is derived from an EMBL/GenBank/DDBJ whole genome shotgun (WGS) entry which is preliminary data.</text>
</comment>
<keyword evidence="3" id="KW-1185">Reference proteome</keyword>
<accession>A0A4C1WNF8</accession>
<reference evidence="2 3" key="1">
    <citation type="journal article" date="2019" name="Commun. Biol.">
        <title>The bagworm genome reveals a unique fibroin gene that provides high tensile strength.</title>
        <authorList>
            <person name="Kono N."/>
            <person name="Nakamura H."/>
            <person name="Ohtoshi R."/>
            <person name="Tomita M."/>
            <person name="Numata K."/>
            <person name="Arakawa K."/>
        </authorList>
    </citation>
    <scope>NUCLEOTIDE SEQUENCE [LARGE SCALE GENOMIC DNA]</scope>
</reference>
<feature type="compositionally biased region" description="Basic and acidic residues" evidence="1">
    <location>
        <begin position="1"/>
        <end position="19"/>
    </location>
</feature>
<evidence type="ECO:0000313" key="3">
    <source>
        <dbReference type="Proteomes" id="UP000299102"/>
    </source>
</evidence>
<gene>
    <name evidence="2" type="ORF">EVAR_47563_1</name>
</gene>
<organism evidence="2 3">
    <name type="scientific">Eumeta variegata</name>
    <name type="common">Bagworm moth</name>
    <name type="synonym">Eumeta japonica</name>
    <dbReference type="NCBI Taxonomy" id="151549"/>
    <lineage>
        <taxon>Eukaryota</taxon>
        <taxon>Metazoa</taxon>
        <taxon>Ecdysozoa</taxon>
        <taxon>Arthropoda</taxon>
        <taxon>Hexapoda</taxon>
        <taxon>Insecta</taxon>
        <taxon>Pterygota</taxon>
        <taxon>Neoptera</taxon>
        <taxon>Endopterygota</taxon>
        <taxon>Lepidoptera</taxon>
        <taxon>Glossata</taxon>
        <taxon>Ditrysia</taxon>
        <taxon>Tineoidea</taxon>
        <taxon>Psychidae</taxon>
        <taxon>Oiketicinae</taxon>
        <taxon>Eumeta</taxon>
    </lineage>
</organism>
<dbReference type="AlphaFoldDB" id="A0A4C1WNF8"/>
<dbReference type="Proteomes" id="UP000299102">
    <property type="component" value="Unassembled WGS sequence"/>
</dbReference>
<sequence>MTRKQLRDPARPAEAEPGRHIRNRGPTLALSIYHLPPSPPCDRQHPARTGPPCSRSRPWSVTPRLASVSSAGHCVRADLRSYQHPPYVRVVRYVAE</sequence>
<feature type="region of interest" description="Disordered" evidence="1">
    <location>
        <begin position="1"/>
        <end position="60"/>
    </location>
</feature>
<proteinExistence type="predicted"/>
<dbReference type="EMBL" id="BGZK01000612">
    <property type="protein sequence ID" value="GBP52908.1"/>
    <property type="molecule type" value="Genomic_DNA"/>
</dbReference>
<name>A0A4C1WNF8_EUMVA</name>
<protein>
    <submittedName>
        <fullName evidence="2">Uncharacterized protein</fullName>
    </submittedName>
</protein>
<evidence type="ECO:0000256" key="1">
    <source>
        <dbReference type="SAM" id="MobiDB-lite"/>
    </source>
</evidence>